<organism evidence="13 14">
    <name type="scientific">Dissostichus eleginoides</name>
    <name type="common">Patagonian toothfish</name>
    <name type="synonym">Dissostichus amissus</name>
    <dbReference type="NCBI Taxonomy" id="100907"/>
    <lineage>
        <taxon>Eukaryota</taxon>
        <taxon>Metazoa</taxon>
        <taxon>Chordata</taxon>
        <taxon>Craniata</taxon>
        <taxon>Vertebrata</taxon>
        <taxon>Euteleostomi</taxon>
        <taxon>Actinopterygii</taxon>
        <taxon>Neopterygii</taxon>
        <taxon>Teleostei</taxon>
        <taxon>Neoteleostei</taxon>
        <taxon>Acanthomorphata</taxon>
        <taxon>Eupercaria</taxon>
        <taxon>Perciformes</taxon>
        <taxon>Notothenioidei</taxon>
        <taxon>Nototheniidae</taxon>
        <taxon>Dissostichus</taxon>
    </lineage>
</organism>
<dbReference type="InterPro" id="IPR011992">
    <property type="entry name" value="EF-hand-dom_pair"/>
</dbReference>
<dbReference type="PANTHER" id="PTHR46002">
    <property type="entry name" value="EG:114D9.1 PROTEIN-RELATED"/>
    <property type="match status" value="1"/>
</dbReference>
<dbReference type="GO" id="GO:0005737">
    <property type="term" value="C:cytoplasm"/>
    <property type="evidence" value="ECO:0007669"/>
    <property type="project" value="UniProtKB-SubCell"/>
</dbReference>
<gene>
    <name evidence="13" type="ORF">KUDE01_000389</name>
</gene>
<keyword evidence="7" id="KW-0519">Myristate</keyword>
<dbReference type="Gene3D" id="1.10.238.10">
    <property type="entry name" value="EF-hand"/>
    <property type="match status" value="1"/>
</dbReference>
<keyword evidence="5" id="KW-0963">Cytoplasm</keyword>
<evidence type="ECO:0000256" key="10">
    <source>
        <dbReference type="ARBA" id="ARBA00022837"/>
    </source>
</evidence>
<keyword evidence="8" id="KW-0479">Metal-binding</keyword>
<proteinExistence type="predicted"/>
<keyword evidence="10" id="KW-0106">Calcium</keyword>
<keyword evidence="4" id="KW-1003">Cell membrane</keyword>
<keyword evidence="3" id="KW-0813">Transport</keyword>
<keyword evidence="11" id="KW-0472">Membrane</keyword>
<comment type="subcellular location">
    <subcellularLocation>
        <location evidence="1">Cell membrane</location>
    </subcellularLocation>
    <subcellularLocation>
        <location evidence="2">Cytoplasm</location>
    </subcellularLocation>
</comment>
<evidence type="ECO:0000256" key="8">
    <source>
        <dbReference type="ARBA" id="ARBA00022723"/>
    </source>
</evidence>
<dbReference type="Proteomes" id="UP001228049">
    <property type="component" value="Unassembled WGS sequence"/>
</dbReference>
<dbReference type="GO" id="GO:0005886">
    <property type="term" value="C:plasma membrane"/>
    <property type="evidence" value="ECO:0007669"/>
    <property type="project" value="UniProtKB-SubCell"/>
</dbReference>
<evidence type="ECO:0000256" key="2">
    <source>
        <dbReference type="ARBA" id="ARBA00004496"/>
    </source>
</evidence>
<reference evidence="13" key="1">
    <citation type="submission" date="2023-04" db="EMBL/GenBank/DDBJ databases">
        <title>Chromosome-level genome of Chaenocephalus aceratus.</title>
        <authorList>
            <person name="Park H."/>
        </authorList>
    </citation>
    <scope>NUCLEOTIDE SEQUENCE</scope>
    <source>
        <strain evidence="13">DE</strain>
        <tissue evidence="13">Muscle</tissue>
    </source>
</reference>
<evidence type="ECO:0000256" key="4">
    <source>
        <dbReference type="ARBA" id="ARBA00022475"/>
    </source>
</evidence>
<evidence type="ECO:0000313" key="13">
    <source>
        <dbReference type="EMBL" id="KAK1899598.1"/>
    </source>
</evidence>
<dbReference type="AlphaFoldDB" id="A0AAD9FB15"/>
<evidence type="ECO:0000256" key="1">
    <source>
        <dbReference type="ARBA" id="ARBA00004236"/>
    </source>
</evidence>
<name>A0AAD9FB15_DISEL</name>
<keyword evidence="6" id="KW-0597">Phosphoprotein</keyword>
<dbReference type="SUPFAM" id="SSF47473">
    <property type="entry name" value="EF-hand"/>
    <property type="match status" value="1"/>
</dbReference>
<keyword evidence="14" id="KW-1185">Reference proteome</keyword>
<evidence type="ECO:0000313" key="14">
    <source>
        <dbReference type="Proteomes" id="UP001228049"/>
    </source>
</evidence>
<keyword evidence="12" id="KW-0449">Lipoprotein</keyword>
<comment type="caution">
    <text evidence="13">The sequence shown here is derived from an EMBL/GenBank/DDBJ whole genome shotgun (WGS) entry which is preliminary data.</text>
</comment>
<dbReference type="InterPro" id="IPR051875">
    <property type="entry name" value="Calcineurin_B_homologous"/>
</dbReference>
<evidence type="ECO:0000256" key="3">
    <source>
        <dbReference type="ARBA" id="ARBA00022448"/>
    </source>
</evidence>
<dbReference type="EMBL" id="JASDAP010000007">
    <property type="protein sequence ID" value="KAK1899598.1"/>
    <property type="molecule type" value="Genomic_DNA"/>
</dbReference>
<evidence type="ECO:0000256" key="9">
    <source>
        <dbReference type="ARBA" id="ARBA00022737"/>
    </source>
</evidence>
<evidence type="ECO:0000256" key="7">
    <source>
        <dbReference type="ARBA" id="ARBA00022707"/>
    </source>
</evidence>
<protein>
    <submittedName>
        <fullName evidence="13">Calcineurin B like protein 2</fullName>
    </submittedName>
</protein>
<evidence type="ECO:0000256" key="11">
    <source>
        <dbReference type="ARBA" id="ARBA00023136"/>
    </source>
</evidence>
<keyword evidence="9" id="KW-0677">Repeat</keyword>
<evidence type="ECO:0000256" key="5">
    <source>
        <dbReference type="ARBA" id="ARBA00022490"/>
    </source>
</evidence>
<sequence length="74" mass="8380">MGSSSSSMENIPNAERLMQETGFSAAHILNLYERFEFLDKDERGELRPEDFGALRELAMNPIGDRIISAFFRPG</sequence>
<evidence type="ECO:0000256" key="12">
    <source>
        <dbReference type="ARBA" id="ARBA00023288"/>
    </source>
</evidence>
<accession>A0AAD9FB15</accession>
<dbReference type="GO" id="GO:0046872">
    <property type="term" value="F:metal ion binding"/>
    <property type="evidence" value="ECO:0007669"/>
    <property type="project" value="UniProtKB-KW"/>
</dbReference>
<evidence type="ECO:0000256" key="6">
    <source>
        <dbReference type="ARBA" id="ARBA00022553"/>
    </source>
</evidence>